<comment type="caution">
    <text evidence="2">The sequence shown here is derived from an EMBL/GenBank/DDBJ whole genome shotgun (WGS) entry which is preliminary data.</text>
</comment>
<dbReference type="AlphaFoldDB" id="A0A8T0Q528"/>
<keyword evidence="3" id="KW-1185">Reference proteome</keyword>
<organism evidence="2 3">
    <name type="scientific">Panicum virgatum</name>
    <name type="common">Blackwell switchgrass</name>
    <dbReference type="NCBI Taxonomy" id="38727"/>
    <lineage>
        <taxon>Eukaryota</taxon>
        <taxon>Viridiplantae</taxon>
        <taxon>Streptophyta</taxon>
        <taxon>Embryophyta</taxon>
        <taxon>Tracheophyta</taxon>
        <taxon>Spermatophyta</taxon>
        <taxon>Magnoliopsida</taxon>
        <taxon>Liliopsida</taxon>
        <taxon>Poales</taxon>
        <taxon>Poaceae</taxon>
        <taxon>PACMAD clade</taxon>
        <taxon>Panicoideae</taxon>
        <taxon>Panicodae</taxon>
        <taxon>Paniceae</taxon>
        <taxon>Panicinae</taxon>
        <taxon>Panicum</taxon>
        <taxon>Panicum sect. Hiantes</taxon>
    </lineage>
</organism>
<gene>
    <name evidence="2" type="ORF">PVAP13_7NG302324</name>
</gene>
<name>A0A8T0Q528_PANVG</name>
<protein>
    <submittedName>
        <fullName evidence="2">Uncharacterized protein</fullName>
    </submittedName>
</protein>
<sequence>MSDTAFSKHRFSLKFRKKRKGTSGRMTKIFLLLFSVWVVLQLPMYWQPTIKDVLPSTLSHSHTPSTSPATSPPPKNRPIQSTQPPELHLSSTMEPDSKKSFKLSKVFTAPPLRFAPKLEQMSRDYTSLDEIQEEPKVISSTKCVFSDKISSQNVATFIFATYRFGFVLTIYSTCTIGGPVKEYHSFR</sequence>
<feature type="compositionally biased region" description="Low complexity" evidence="1">
    <location>
        <begin position="57"/>
        <end position="69"/>
    </location>
</feature>
<evidence type="ECO:0000313" key="2">
    <source>
        <dbReference type="EMBL" id="KAG2568218.1"/>
    </source>
</evidence>
<reference evidence="2" key="1">
    <citation type="submission" date="2020-05" db="EMBL/GenBank/DDBJ databases">
        <title>WGS assembly of Panicum virgatum.</title>
        <authorList>
            <person name="Lovell J.T."/>
            <person name="Jenkins J."/>
            <person name="Shu S."/>
            <person name="Juenger T.E."/>
            <person name="Schmutz J."/>
        </authorList>
    </citation>
    <scope>NUCLEOTIDE SEQUENCE</scope>
    <source>
        <strain evidence="2">AP13</strain>
    </source>
</reference>
<dbReference type="EMBL" id="CM029050">
    <property type="protein sequence ID" value="KAG2568218.1"/>
    <property type="molecule type" value="Genomic_DNA"/>
</dbReference>
<accession>A0A8T0Q528</accession>
<feature type="region of interest" description="Disordered" evidence="1">
    <location>
        <begin position="57"/>
        <end position="96"/>
    </location>
</feature>
<feature type="compositionally biased region" description="Polar residues" evidence="1">
    <location>
        <begin position="78"/>
        <end position="94"/>
    </location>
</feature>
<proteinExistence type="predicted"/>
<evidence type="ECO:0000256" key="1">
    <source>
        <dbReference type="SAM" id="MobiDB-lite"/>
    </source>
</evidence>
<dbReference type="Proteomes" id="UP000823388">
    <property type="component" value="Chromosome 7N"/>
</dbReference>
<evidence type="ECO:0000313" key="3">
    <source>
        <dbReference type="Proteomes" id="UP000823388"/>
    </source>
</evidence>